<organism evidence="2 3">
    <name type="scientific">Vespula germanica</name>
    <name type="common">German yellow jacket</name>
    <name type="synonym">Paravespula germanica</name>
    <dbReference type="NCBI Taxonomy" id="30212"/>
    <lineage>
        <taxon>Eukaryota</taxon>
        <taxon>Metazoa</taxon>
        <taxon>Ecdysozoa</taxon>
        <taxon>Arthropoda</taxon>
        <taxon>Hexapoda</taxon>
        <taxon>Insecta</taxon>
        <taxon>Pterygota</taxon>
        <taxon>Neoptera</taxon>
        <taxon>Endopterygota</taxon>
        <taxon>Hymenoptera</taxon>
        <taxon>Apocrita</taxon>
        <taxon>Aculeata</taxon>
        <taxon>Vespoidea</taxon>
        <taxon>Vespidae</taxon>
        <taxon>Vespinae</taxon>
        <taxon>Vespula</taxon>
    </lineage>
</organism>
<accession>A0A834J9S7</accession>
<proteinExistence type="predicted"/>
<reference evidence="2" key="1">
    <citation type="journal article" date="2020" name="G3 (Bethesda)">
        <title>High-Quality Assemblies for Three Invasive Social Wasps from the &lt;i&gt;Vespula&lt;/i&gt; Genus.</title>
        <authorList>
            <person name="Harrop T.W.R."/>
            <person name="Guhlin J."/>
            <person name="McLaughlin G.M."/>
            <person name="Permina E."/>
            <person name="Stockwell P."/>
            <person name="Gilligan J."/>
            <person name="Le Lec M.F."/>
            <person name="Gruber M.A.M."/>
            <person name="Quinn O."/>
            <person name="Lovegrove M."/>
            <person name="Duncan E.J."/>
            <person name="Remnant E.J."/>
            <person name="Van Eeckhoven J."/>
            <person name="Graham B."/>
            <person name="Knapp R.A."/>
            <person name="Langford K.W."/>
            <person name="Kronenberg Z."/>
            <person name="Press M.O."/>
            <person name="Eacker S.M."/>
            <person name="Wilson-Rankin E.E."/>
            <person name="Purcell J."/>
            <person name="Lester P.J."/>
            <person name="Dearden P.K."/>
        </authorList>
    </citation>
    <scope>NUCLEOTIDE SEQUENCE</scope>
    <source>
        <strain evidence="2">Linc-1</strain>
    </source>
</reference>
<dbReference type="AlphaFoldDB" id="A0A834J9S7"/>
<sequence length="180" mass="20550">MEEEEEKKEEKQGHSTRKLGTHLDAPPDATGGQWFSSIRYRTMTRYIHSSSKPSKLISQGADDEDSASVAWVSLKFKPQNNVFDQYQSIYLCNNESFSLDFLDLEIVLSKYINFPKIRQLDGKSREWLVKAAQGDYHELAKLAAEEPRLTGLKLRAEWLSADNDKGVVVRSWALLIPSEI</sequence>
<dbReference type="EMBL" id="JACSDZ010000019">
    <property type="protein sequence ID" value="KAF7383217.1"/>
    <property type="molecule type" value="Genomic_DNA"/>
</dbReference>
<evidence type="ECO:0000256" key="1">
    <source>
        <dbReference type="SAM" id="MobiDB-lite"/>
    </source>
</evidence>
<evidence type="ECO:0000313" key="2">
    <source>
        <dbReference type="EMBL" id="KAF7383217.1"/>
    </source>
</evidence>
<feature type="region of interest" description="Disordered" evidence="1">
    <location>
        <begin position="1"/>
        <end position="28"/>
    </location>
</feature>
<dbReference type="Proteomes" id="UP000617340">
    <property type="component" value="Unassembled WGS sequence"/>
</dbReference>
<keyword evidence="3" id="KW-1185">Reference proteome</keyword>
<gene>
    <name evidence="2" type="ORF">HZH68_015066</name>
</gene>
<comment type="caution">
    <text evidence="2">The sequence shown here is derived from an EMBL/GenBank/DDBJ whole genome shotgun (WGS) entry which is preliminary data.</text>
</comment>
<evidence type="ECO:0000313" key="3">
    <source>
        <dbReference type="Proteomes" id="UP000617340"/>
    </source>
</evidence>
<name>A0A834J9S7_VESGE</name>
<protein>
    <submittedName>
        <fullName evidence="2">Uncharacterized protein</fullName>
    </submittedName>
</protein>